<keyword evidence="2" id="KW-0067">ATP-binding</keyword>
<organism evidence="4 5">
    <name type="scientific">Limulus polyphemus</name>
    <name type="common">Atlantic horseshoe crab</name>
    <dbReference type="NCBI Taxonomy" id="6850"/>
    <lineage>
        <taxon>Eukaryota</taxon>
        <taxon>Metazoa</taxon>
        <taxon>Ecdysozoa</taxon>
        <taxon>Arthropoda</taxon>
        <taxon>Chelicerata</taxon>
        <taxon>Merostomata</taxon>
        <taxon>Xiphosura</taxon>
        <taxon>Limulidae</taxon>
        <taxon>Limulus</taxon>
    </lineage>
</organism>
<dbReference type="CDD" id="cd02022">
    <property type="entry name" value="DPCK"/>
    <property type="match status" value="1"/>
</dbReference>
<dbReference type="PROSITE" id="PS51219">
    <property type="entry name" value="DPCK"/>
    <property type="match status" value="1"/>
</dbReference>
<dbReference type="PANTHER" id="PTHR10695">
    <property type="entry name" value="DEPHOSPHO-COA KINASE-RELATED"/>
    <property type="match status" value="1"/>
</dbReference>
<dbReference type="GeneID" id="106463026"/>
<keyword evidence="1" id="KW-0547">Nucleotide-binding</keyword>
<gene>
    <name evidence="5" type="primary">LOC106463026</name>
</gene>
<dbReference type="NCBIfam" id="TIGR00152">
    <property type="entry name" value="dephospho-CoA kinase"/>
    <property type="match status" value="1"/>
</dbReference>
<dbReference type="HAMAP" id="MF_00376">
    <property type="entry name" value="Dephospho_CoA_kinase"/>
    <property type="match status" value="1"/>
</dbReference>
<evidence type="ECO:0000256" key="1">
    <source>
        <dbReference type="ARBA" id="ARBA00022741"/>
    </source>
</evidence>
<dbReference type="Proteomes" id="UP000694941">
    <property type="component" value="Unplaced"/>
</dbReference>
<dbReference type="InterPro" id="IPR027417">
    <property type="entry name" value="P-loop_NTPase"/>
</dbReference>
<dbReference type="InterPro" id="IPR001977">
    <property type="entry name" value="Depp_CoAkinase"/>
</dbReference>
<name>A0ABM1BB46_LIMPO</name>
<protein>
    <submittedName>
        <fullName evidence="5">Uncharacterized protein LOC106463026</fullName>
    </submittedName>
</protein>
<proteinExistence type="inferred from homology"/>
<evidence type="ECO:0000256" key="2">
    <source>
        <dbReference type="ARBA" id="ARBA00022840"/>
    </source>
</evidence>
<sequence>MLLIGLTGGIATGKSTVANKLRDLGIVIIDADVIAREVVEPGKPAWKKIKAEFGEEILLPNGELNRPLLGEVVFSEPDKRRKLNSITHPQIYKEIFWKCLKMLISGHQYVILDLPLLFESGKMVKYVSKVIVVTCDENQQLERLMMRNNFTRNEAENRISAQLSLQEKCQMADFVIDNSGDINQTHKQVHQVVSQLNQSYGHWKLRGILLGATLTFCGLVTWSLIFLSQWLTKNG</sequence>
<evidence type="ECO:0000313" key="5">
    <source>
        <dbReference type="RefSeq" id="XP_013778450.1"/>
    </source>
</evidence>
<dbReference type="RefSeq" id="XP_013778450.1">
    <property type="nucleotide sequence ID" value="XM_013922996.2"/>
</dbReference>
<keyword evidence="3" id="KW-0472">Membrane</keyword>
<accession>A0ABM1BB46</accession>
<keyword evidence="3" id="KW-0812">Transmembrane</keyword>
<keyword evidence="4" id="KW-1185">Reference proteome</keyword>
<evidence type="ECO:0000313" key="4">
    <source>
        <dbReference type="Proteomes" id="UP000694941"/>
    </source>
</evidence>
<dbReference type="Gene3D" id="3.40.50.300">
    <property type="entry name" value="P-loop containing nucleotide triphosphate hydrolases"/>
    <property type="match status" value="1"/>
</dbReference>
<dbReference type="PANTHER" id="PTHR10695:SF46">
    <property type="entry name" value="BIFUNCTIONAL COENZYME A SYNTHASE-RELATED"/>
    <property type="match status" value="1"/>
</dbReference>
<keyword evidence="3" id="KW-1133">Transmembrane helix</keyword>
<dbReference type="Pfam" id="PF01121">
    <property type="entry name" value="CoaE"/>
    <property type="match status" value="1"/>
</dbReference>
<reference evidence="5" key="1">
    <citation type="submission" date="2025-08" db="UniProtKB">
        <authorList>
            <consortium name="RefSeq"/>
        </authorList>
    </citation>
    <scope>IDENTIFICATION</scope>
    <source>
        <tissue evidence="5">Muscle</tissue>
    </source>
</reference>
<feature type="transmembrane region" description="Helical" evidence="3">
    <location>
        <begin position="208"/>
        <end position="231"/>
    </location>
</feature>
<dbReference type="SUPFAM" id="SSF52540">
    <property type="entry name" value="P-loop containing nucleoside triphosphate hydrolases"/>
    <property type="match status" value="1"/>
</dbReference>
<evidence type="ECO:0000256" key="3">
    <source>
        <dbReference type="SAM" id="Phobius"/>
    </source>
</evidence>